<dbReference type="InterPro" id="IPR023375">
    <property type="entry name" value="ADC_dom_sf"/>
</dbReference>
<dbReference type="Pfam" id="PF06314">
    <property type="entry name" value="ADC"/>
    <property type="match status" value="1"/>
</dbReference>
<dbReference type="AlphaFoldDB" id="A0A1W6ZCU6"/>
<dbReference type="EMBL" id="CP021111">
    <property type="protein sequence ID" value="ARP95085.1"/>
    <property type="molecule type" value="Genomic_DNA"/>
</dbReference>
<dbReference type="RefSeq" id="WP_086078849.1">
    <property type="nucleotide sequence ID" value="NZ_CP021111.1"/>
</dbReference>
<protein>
    <recommendedName>
        <fullName evidence="3">Acetoacetate decarboxylase</fullName>
    </recommendedName>
</protein>
<dbReference type="Proteomes" id="UP000194161">
    <property type="component" value="Chromosome"/>
</dbReference>
<dbReference type="SUPFAM" id="SSF160104">
    <property type="entry name" value="Acetoacetate decarboxylase-like"/>
    <property type="match status" value="1"/>
</dbReference>
<evidence type="ECO:0008006" key="3">
    <source>
        <dbReference type="Google" id="ProtNLM"/>
    </source>
</evidence>
<dbReference type="InterPro" id="IPR010451">
    <property type="entry name" value="Acetoacetate_decarboxylase"/>
</dbReference>
<organism evidence="1 2">
    <name type="scientific">Bordetella genomosp. 13</name>
    <dbReference type="NCBI Taxonomy" id="463040"/>
    <lineage>
        <taxon>Bacteria</taxon>
        <taxon>Pseudomonadati</taxon>
        <taxon>Pseudomonadota</taxon>
        <taxon>Betaproteobacteria</taxon>
        <taxon>Burkholderiales</taxon>
        <taxon>Alcaligenaceae</taxon>
        <taxon>Bordetella</taxon>
    </lineage>
</organism>
<dbReference type="STRING" id="463040.CAL15_12285"/>
<dbReference type="Gene3D" id="2.40.400.10">
    <property type="entry name" value="Acetoacetate decarboxylase-like"/>
    <property type="match status" value="1"/>
</dbReference>
<dbReference type="GO" id="GO:0016829">
    <property type="term" value="F:lyase activity"/>
    <property type="evidence" value="ECO:0007669"/>
    <property type="project" value="InterPro"/>
</dbReference>
<name>A0A1W6ZCU6_9BORD</name>
<reference evidence="1 2" key="1">
    <citation type="submission" date="2017-05" db="EMBL/GenBank/DDBJ databases">
        <title>Complete and WGS of Bordetella genogroups.</title>
        <authorList>
            <person name="Spilker T."/>
            <person name="LiPuma J."/>
        </authorList>
    </citation>
    <scope>NUCLEOTIDE SEQUENCE [LARGE SCALE GENOMIC DNA]</scope>
    <source>
        <strain evidence="1 2">AU7206</strain>
    </source>
</reference>
<evidence type="ECO:0000313" key="1">
    <source>
        <dbReference type="EMBL" id="ARP95085.1"/>
    </source>
</evidence>
<sequence>MEQPSPVPAHPVYDGPAAPWSLHGSMCASLWRVPVGDLPWQPPGRARALSLAGHALVVTAWANYEPGGTLSYREFLFAVAVRGAGVLGPACTVGPIWVDDHVAAAGGQHLWGIPKRLGVFDAAPLEGFPTAGMASRRASLTEQDLQLVTMDFEPGRRMPLPARLSLWTVQDGRSGPLRTRCTVHGRLRLGNARWHFAETGPLAFLRGRAPLASACLEHMSARFGV</sequence>
<keyword evidence="2" id="KW-1185">Reference proteome</keyword>
<dbReference type="KEGG" id="bgm:CAL15_12285"/>
<evidence type="ECO:0000313" key="2">
    <source>
        <dbReference type="Proteomes" id="UP000194161"/>
    </source>
</evidence>
<gene>
    <name evidence="1" type="ORF">CAL15_12285</name>
</gene>
<proteinExistence type="predicted"/>
<dbReference type="OrthoDB" id="323772at2"/>
<accession>A0A1W6ZCU6</accession>